<accession>A0AAN0IUY6</accession>
<evidence type="ECO:0000259" key="7">
    <source>
        <dbReference type="PROSITE" id="PS50902"/>
    </source>
</evidence>
<keyword evidence="9" id="KW-1185">Reference proteome</keyword>
<dbReference type="GO" id="GO:0009725">
    <property type="term" value="P:response to hormone"/>
    <property type="evidence" value="ECO:0007669"/>
    <property type="project" value="TreeGrafter"/>
</dbReference>
<sequence length="544" mass="61873">MASSHDGESSYFSYLDVFLLGVFILVLFLIVRKFRRRARGDDERVKKLQINPVIKQISSPVYSSSLSTSGSFIDKMKTRKKRVLILYGSQTGTGEEFSNRLAKDSSRLGLPAMTFDPEDCTDWDDLTRVGQEVEGSLVIFVMATYGEGDPTDNAQEFFDWLKETTDNLQGLKYTVFGLGNKTYEHYNEMGRYVDQRLEELGGERIYVRGEGDDDGNIEEDFITWKEGLWPEVMQYFKIDSSQATAVGREYEFSLHTEISTDEVFTGEPNRLGSYKNQKVPYNSKNPFLAPVTVIRELHKGGDRSCMHIELDITGSKLSYVAGDHVAIFPMNDPQQVERIGELLGIDLDSVFSLTNVDPEATKPHPFPCPTSYRTALSHYVDIAAPPRTHEYKKLGATLLFFGCRNCAHDYLYQEELEEYESKGILSGLYVAFSREQVNSYDSIIKLNVPLNVPHWNPTIMSSLDLFRFNFVGLCQVGVKGKEVWELIEGQGFFYVCGDARNMARDVQNTLLSIIKEHGGKTETEATEYIKKLQKRGRYLQDVWS</sequence>
<dbReference type="SUPFAM" id="SSF52218">
    <property type="entry name" value="Flavoproteins"/>
    <property type="match status" value="1"/>
</dbReference>
<dbReference type="Gene3D" id="2.40.30.10">
    <property type="entry name" value="Translation factors"/>
    <property type="match status" value="1"/>
</dbReference>
<organism evidence="8 9">
    <name type="scientific">Amphimedon queenslandica</name>
    <name type="common">Sponge</name>
    <dbReference type="NCBI Taxonomy" id="400682"/>
    <lineage>
        <taxon>Eukaryota</taxon>
        <taxon>Metazoa</taxon>
        <taxon>Porifera</taxon>
        <taxon>Demospongiae</taxon>
        <taxon>Heteroscleromorpha</taxon>
        <taxon>Haplosclerida</taxon>
        <taxon>Niphatidae</taxon>
        <taxon>Amphimedon</taxon>
    </lineage>
</organism>
<dbReference type="SUPFAM" id="SSF52343">
    <property type="entry name" value="Ferredoxin reductase-like, C-terminal NADP-linked domain"/>
    <property type="match status" value="1"/>
</dbReference>
<evidence type="ECO:0000313" key="8">
    <source>
        <dbReference type="EnsemblMetazoa" id="XP_019848640.1"/>
    </source>
</evidence>
<dbReference type="KEGG" id="aqu:100634262"/>
<dbReference type="InterPro" id="IPR003097">
    <property type="entry name" value="CysJ-like_FAD-binding"/>
</dbReference>
<dbReference type="PRINTS" id="PR00369">
    <property type="entry name" value="FLAVODOXIN"/>
</dbReference>
<dbReference type="EnsemblMetazoa" id="XM_019993081.1">
    <property type="protein sequence ID" value="XP_019848640.1"/>
    <property type="gene ID" value="LOC100634262"/>
</dbReference>
<dbReference type="InterPro" id="IPR008254">
    <property type="entry name" value="Flavodoxin/NO_synth"/>
</dbReference>
<feature type="domain" description="Flavodoxin-like" evidence="7">
    <location>
        <begin position="83"/>
        <end position="229"/>
    </location>
</feature>
<feature type="transmembrane region" description="Helical" evidence="6">
    <location>
        <begin position="12"/>
        <end position="31"/>
    </location>
</feature>
<keyword evidence="6" id="KW-0812">Transmembrane</keyword>
<dbReference type="GeneID" id="100634262"/>
<dbReference type="GO" id="GO:0010181">
    <property type="term" value="F:FMN binding"/>
    <property type="evidence" value="ECO:0007669"/>
    <property type="project" value="InterPro"/>
</dbReference>
<evidence type="ECO:0000256" key="2">
    <source>
        <dbReference type="ARBA" id="ARBA00022630"/>
    </source>
</evidence>
<keyword evidence="3" id="KW-0288">FMN</keyword>
<dbReference type="Gene3D" id="3.40.50.360">
    <property type="match status" value="1"/>
</dbReference>
<dbReference type="InterPro" id="IPR029039">
    <property type="entry name" value="Flavoprotein-like_sf"/>
</dbReference>
<evidence type="ECO:0000256" key="5">
    <source>
        <dbReference type="ARBA" id="ARBA00023797"/>
    </source>
</evidence>
<keyword evidence="4" id="KW-0521">NADP</keyword>
<keyword evidence="2" id="KW-0285">Flavoprotein</keyword>
<keyword evidence="6" id="KW-0472">Membrane</keyword>
<dbReference type="PANTHER" id="PTHR19384">
    <property type="entry name" value="NITRIC OXIDE SYNTHASE-RELATED"/>
    <property type="match status" value="1"/>
</dbReference>
<reference evidence="8" key="2">
    <citation type="submission" date="2024-06" db="UniProtKB">
        <authorList>
            <consortium name="EnsemblMetazoa"/>
        </authorList>
    </citation>
    <scope>IDENTIFICATION</scope>
</reference>
<comment type="cofactor">
    <cofactor evidence="1">
        <name>FMN</name>
        <dbReference type="ChEBI" id="CHEBI:58210"/>
    </cofactor>
</comment>
<evidence type="ECO:0000256" key="3">
    <source>
        <dbReference type="ARBA" id="ARBA00022643"/>
    </source>
</evidence>
<dbReference type="GO" id="GO:0003958">
    <property type="term" value="F:NADPH-hemoprotein reductase activity"/>
    <property type="evidence" value="ECO:0007669"/>
    <property type="project" value="UniProtKB-EC"/>
</dbReference>
<dbReference type="RefSeq" id="XP_019848640.1">
    <property type="nucleotide sequence ID" value="XM_019993081.1"/>
</dbReference>
<evidence type="ECO:0000256" key="4">
    <source>
        <dbReference type="ARBA" id="ARBA00022857"/>
    </source>
</evidence>
<dbReference type="AlphaFoldDB" id="A0AAN0IUY6"/>
<dbReference type="InterPro" id="IPR017938">
    <property type="entry name" value="Riboflavin_synthase-like_b-brl"/>
</dbReference>
<dbReference type="Pfam" id="PF00667">
    <property type="entry name" value="FAD_binding_1"/>
    <property type="match status" value="1"/>
</dbReference>
<protein>
    <recommendedName>
        <fullName evidence="5">NADPH--hemoprotein reductase</fullName>
        <ecNumber evidence="5">1.6.2.4</ecNumber>
    </recommendedName>
</protein>
<reference evidence="9" key="1">
    <citation type="journal article" date="2010" name="Nature">
        <title>The Amphimedon queenslandica genome and the evolution of animal complexity.</title>
        <authorList>
            <person name="Srivastava M."/>
            <person name="Simakov O."/>
            <person name="Chapman J."/>
            <person name="Fahey B."/>
            <person name="Gauthier M.E."/>
            <person name="Mitros T."/>
            <person name="Richards G.S."/>
            <person name="Conaco C."/>
            <person name="Dacre M."/>
            <person name="Hellsten U."/>
            <person name="Larroux C."/>
            <person name="Putnam N.H."/>
            <person name="Stanke M."/>
            <person name="Adamska M."/>
            <person name="Darling A."/>
            <person name="Degnan S.M."/>
            <person name="Oakley T.H."/>
            <person name="Plachetzki D.C."/>
            <person name="Zhai Y."/>
            <person name="Adamski M."/>
            <person name="Calcino A."/>
            <person name="Cummins S.F."/>
            <person name="Goodstein D.M."/>
            <person name="Harris C."/>
            <person name="Jackson D.J."/>
            <person name="Leys S.P."/>
            <person name="Shu S."/>
            <person name="Woodcroft B.J."/>
            <person name="Vervoort M."/>
            <person name="Kosik K.S."/>
            <person name="Manning G."/>
            <person name="Degnan B.M."/>
            <person name="Rokhsar D.S."/>
        </authorList>
    </citation>
    <scope>NUCLEOTIDE SEQUENCE [LARGE SCALE GENOMIC DNA]</scope>
</reference>
<dbReference type="Gene3D" id="3.40.50.80">
    <property type="entry name" value="Nucleotide-binding domain of ferredoxin-NADP reductase (FNR) module"/>
    <property type="match status" value="1"/>
</dbReference>
<name>A0AAN0IUY6_AMPQE</name>
<proteinExistence type="predicted"/>
<dbReference type="GO" id="GO:0005829">
    <property type="term" value="C:cytosol"/>
    <property type="evidence" value="ECO:0007669"/>
    <property type="project" value="TreeGrafter"/>
</dbReference>
<keyword evidence="6" id="KW-1133">Transmembrane helix</keyword>
<evidence type="ECO:0000256" key="1">
    <source>
        <dbReference type="ARBA" id="ARBA00001917"/>
    </source>
</evidence>
<dbReference type="Proteomes" id="UP000007879">
    <property type="component" value="Unassembled WGS sequence"/>
</dbReference>
<dbReference type="PANTHER" id="PTHR19384:SF17">
    <property type="entry name" value="NADPH--CYTOCHROME P450 REDUCTASE"/>
    <property type="match status" value="1"/>
</dbReference>
<evidence type="ECO:0000256" key="6">
    <source>
        <dbReference type="SAM" id="Phobius"/>
    </source>
</evidence>
<dbReference type="GO" id="GO:0050660">
    <property type="term" value="F:flavin adenine dinucleotide binding"/>
    <property type="evidence" value="ECO:0007669"/>
    <property type="project" value="TreeGrafter"/>
</dbReference>
<dbReference type="PROSITE" id="PS50902">
    <property type="entry name" value="FLAVODOXIN_LIKE"/>
    <property type="match status" value="1"/>
</dbReference>
<dbReference type="SUPFAM" id="SSF63380">
    <property type="entry name" value="Riboflavin synthase domain-like"/>
    <property type="match status" value="1"/>
</dbReference>
<evidence type="ECO:0000313" key="9">
    <source>
        <dbReference type="Proteomes" id="UP000007879"/>
    </source>
</evidence>
<dbReference type="InterPro" id="IPR001094">
    <property type="entry name" value="Flavdoxin-like"/>
</dbReference>
<dbReference type="Pfam" id="PF00258">
    <property type="entry name" value="Flavodoxin_1"/>
    <property type="match status" value="1"/>
</dbReference>
<dbReference type="EC" id="1.6.2.4" evidence="5"/>
<dbReference type="InterPro" id="IPR039261">
    <property type="entry name" value="FNR_nucleotide-bd"/>
</dbReference>